<comment type="caution">
    <text evidence="1">The sequence shown here is derived from an EMBL/GenBank/DDBJ whole genome shotgun (WGS) entry which is preliminary data.</text>
</comment>
<dbReference type="Proteomes" id="UP001519332">
    <property type="component" value="Unassembled WGS sequence"/>
</dbReference>
<protein>
    <submittedName>
        <fullName evidence="1">Uncharacterized protein</fullName>
    </submittedName>
</protein>
<reference evidence="1 2" key="1">
    <citation type="submission" date="2021-03" db="EMBL/GenBank/DDBJ databases">
        <title>Sequencing the genomes of 1000 actinobacteria strains.</title>
        <authorList>
            <person name="Klenk H.-P."/>
        </authorList>
    </citation>
    <scope>NUCLEOTIDE SEQUENCE [LARGE SCALE GENOMIC DNA]</scope>
    <source>
        <strain evidence="1 2">DSM 46670</strain>
    </source>
</reference>
<evidence type="ECO:0000313" key="1">
    <source>
        <dbReference type="EMBL" id="MBP2326466.1"/>
    </source>
</evidence>
<accession>A0ABS4TPY2</accession>
<evidence type="ECO:0000313" key="2">
    <source>
        <dbReference type="Proteomes" id="UP001519332"/>
    </source>
</evidence>
<gene>
    <name evidence="1" type="ORF">JOF56_006851</name>
</gene>
<name>A0ABS4TPY2_9PSEU</name>
<dbReference type="EMBL" id="JAGINW010000001">
    <property type="protein sequence ID" value="MBP2326466.1"/>
    <property type="molecule type" value="Genomic_DNA"/>
</dbReference>
<organism evidence="1 2">
    <name type="scientific">Kibdelosporangium banguiense</name>
    <dbReference type="NCBI Taxonomy" id="1365924"/>
    <lineage>
        <taxon>Bacteria</taxon>
        <taxon>Bacillati</taxon>
        <taxon>Actinomycetota</taxon>
        <taxon>Actinomycetes</taxon>
        <taxon>Pseudonocardiales</taxon>
        <taxon>Pseudonocardiaceae</taxon>
        <taxon>Kibdelosporangium</taxon>
    </lineage>
</organism>
<sequence>MSNHREQIFQAAQGKVSEELLGATFAKPRGATTAAAGGGIAGAIGGKWAGSQHKGAAAAGIQLGNPGAVAVTPTSLVTMAVGVSFSGQIKEVKEVLSVVPLAAVDSVEVKRMGLAGVMEISVAGTSFKLEGKVPDMREFADAFARAKAGTF</sequence>
<dbReference type="RefSeq" id="WP_209643529.1">
    <property type="nucleotide sequence ID" value="NZ_JAGINW010000001.1"/>
</dbReference>
<keyword evidence="2" id="KW-1185">Reference proteome</keyword>
<proteinExistence type="predicted"/>